<feature type="region of interest" description="Disordered" evidence="1">
    <location>
        <begin position="42"/>
        <end position="87"/>
    </location>
</feature>
<organism evidence="2 3">
    <name type="scientific">Conoideocrella luteorostrata</name>
    <dbReference type="NCBI Taxonomy" id="1105319"/>
    <lineage>
        <taxon>Eukaryota</taxon>
        <taxon>Fungi</taxon>
        <taxon>Dikarya</taxon>
        <taxon>Ascomycota</taxon>
        <taxon>Pezizomycotina</taxon>
        <taxon>Sordariomycetes</taxon>
        <taxon>Hypocreomycetidae</taxon>
        <taxon>Hypocreales</taxon>
        <taxon>Clavicipitaceae</taxon>
        <taxon>Conoideocrella</taxon>
    </lineage>
</organism>
<accession>A0AAJ0FMT3</accession>
<name>A0AAJ0FMT3_9HYPO</name>
<feature type="compositionally biased region" description="Polar residues" evidence="1">
    <location>
        <begin position="45"/>
        <end position="55"/>
    </location>
</feature>
<feature type="compositionally biased region" description="Low complexity" evidence="1">
    <location>
        <begin position="56"/>
        <end position="67"/>
    </location>
</feature>
<dbReference type="EMBL" id="JASWJB010000455">
    <property type="protein sequence ID" value="KAK2590306.1"/>
    <property type="molecule type" value="Genomic_DNA"/>
</dbReference>
<evidence type="ECO:0008006" key="4">
    <source>
        <dbReference type="Google" id="ProtNLM"/>
    </source>
</evidence>
<evidence type="ECO:0000313" key="2">
    <source>
        <dbReference type="EMBL" id="KAK2590306.1"/>
    </source>
</evidence>
<gene>
    <name evidence="2" type="ORF">QQS21_012000</name>
</gene>
<proteinExistence type="predicted"/>
<dbReference type="AlphaFoldDB" id="A0AAJ0FMT3"/>
<dbReference type="Proteomes" id="UP001251528">
    <property type="component" value="Unassembled WGS sequence"/>
</dbReference>
<protein>
    <recommendedName>
        <fullName evidence="4">BTB domain-containing protein</fullName>
    </recommendedName>
</protein>
<evidence type="ECO:0000256" key="1">
    <source>
        <dbReference type="SAM" id="MobiDB-lite"/>
    </source>
</evidence>
<reference evidence="2" key="1">
    <citation type="submission" date="2023-06" db="EMBL/GenBank/DDBJ databases">
        <title>Conoideocrella luteorostrata (Hypocreales: Clavicipitaceae), a potential biocontrol fungus for elongate hemlock scale in United States Christmas tree production areas.</title>
        <authorList>
            <person name="Barrett H."/>
            <person name="Lovett B."/>
            <person name="Macias A.M."/>
            <person name="Stajich J.E."/>
            <person name="Kasson M.T."/>
        </authorList>
    </citation>
    <scope>NUCLEOTIDE SEQUENCE</scope>
    <source>
        <strain evidence="2">ARSEF 14590</strain>
    </source>
</reference>
<sequence>MENINYVVDPEGDVILTLLNPNKPFASWNQGEIFPSTVRPVAAAQNAQTQRGAVQSNPNTSPGNPTPVLQDMTSVEPSEPKQDTQTTQVRYLVSSKALSLGSAYFAKSFRKPLIENLEKKGGHFHITTESWRENTLLTLLRLIHCRGTRATVKSIDALAAFGMLVDYFGCLPVAYVYGSNWTCYVGDQCKGNDMGYNRTTVLYLFCAYYFQDAKLFSELSAALIRKFRGKIPSLGLPLPNKLIEDMNETRERGLDFIAGRIQGMKRTLSLNAPCGTFECTIFRHGVFRKHLIATNIHHKAITACKDGFSVSEILDALRSVSEPRWNIITAMPRKHSGSYRCSLVSTVNELTRDCLDKIQGLDIEYY</sequence>
<evidence type="ECO:0000313" key="3">
    <source>
        <dbReference type="Proteomes" id="UP001251528"/>
    </source>
</evidence>
<comment type="caution">
    <text evidence="2">The sequence shown here is derived from an EMBL/GenBank/DDBJ whole genome shotgun (WGS) entry which is preliminary data.</text>
</comment>
<keyword evidence="3" id="KW-1185">Reference proteome</keyword>